<feature type="domain" description="CENP-V/GFA" evidence="5">
    <location>
        <begin position="10"/>
        <end position="123"/>
    </location>
</feature>
<evidence type="ECO:0000256" key="4">
    <source>
        <dbReference type="ARBA" id="ARBA00023239"/>
    </source>
</evidence>
<evidence type="ECO:0000256" key="2">
    <source>
        <dbReference type="ARBA" id="ARBA00022723"/>
    </source>
</evidence>
<dbReference type="EMBL" id="WIVE01000054">
    <property type="protein sequence ID" value="MQX37740.1"/>
    <property type="molecule type" value="Genomic_DNA"/>
</dbReference>
<accession>A0A7X1ZI96</accession>
<keyword evidence="2" id="KW-0479">Metal-binding</keyword>
<name>A0A7X1ZI96_9PROT</name>
<reference evidence="6 7" key="1">
    <citation type="submission" date="2019-10" db="EMBL/GenBank/DDBJ databases">
        <title>Draft whole-genome sequence of the purple nonsulfur photosynthetic bacterium Roseospira navarrensis DSM 15114.</title>
        <authorList>
            <person name="Kyndt J.A."/>
            <person name="Meyer T.E."/>
        </authorList>
    </citation>
    <scope>NUCLEOTIDE SEQUENCE [LARGE SCALE GENOMIC DNA]</scope>
    <source>
        <strain evidence="6 7">DSM 15114</strain>
    </source>
</reference>
<keyword evidence="7" id="KW-1185">Reference proteome</keyword>
<dbReference type="Gene3D" id="3.90.1590.10">
    <property type="entry name" value="glutathione-dependent formaldehyde- activating enzyme (gfa)"/>
    <property type="match status" value="1"/>
</dbReference>
<evidence type="ECO:0000313" key="6">
    <source>
        <dbReference type="EMBL" id="MQX37740.1"/>
    </source>
</evidence>
<dbReference type="PROSITE" id="PS51891">
    <property type="entry name" value="CENP_V_GFA"/>
    <property type="match status" value="1"/>
</dbReference>
<evidence type="ECO:0000256" key="1">
    <source>
        <dbReference type="ARBA" id="ARBA00005495"/>
    </source>
</evidence>
<dbReference type="Proteomes" id="UP000434582">
    <property type="component" value="Unassembled WGS sequence"/>
</dbReference>
<dbReference type="PANTHER" id="PTHR33337:SF40">
    <property type="entry name" value="CENP-V_GFA DOMAIN-CONTAINING PROTEIN-RELATED"/>
    <property type="match status" value="1"/>
</dbReference>
<comment type="caution">
    <text evidence="6">The sequence shown here is derived from an EMBL/GenBank/DDBJ whole genome shotgun (WGS) entry which is preliminary data.</text>
</comment>
<evidence type="ECO:0000313" key="7">
    <source>
        <dbReference type="Proteomes" id="UP000434582"/>
    </source>
</evidence>
<evidence type="ECO:0000259" key="5">
    <source>
        <dbReference type="PROSITE" id="PS51891"/>
    </source>
</evidence>
<protein>
    <submittedName>
        <fullName evidence="6">GFA family protein</fullName>
    </submittedName>
</protein>
<proteinExistence type="inferred from homology"/>
<dbReference type="AlphaFoldDB" id="A0A7X1ZI96"/>
<comment type="similarity">
    <text evidence="1">Belongs to the Gfa family.</text>
</comment>
<sequence>MTDATSGTARTGGCLCGAVRFSVALEAAEFSACHCSMCRRWIGSPMLAVHCPAPITWQGEEHIVRYRSSEWAERCFCGRCGSSLFYFLIPTGETVLALGAFDDQDGFAMTSQIFIDEKPAGYAFANDTPTMTGPEVFAMYAPKVEPPGEDG</sequence>
<keyword evidence="3" id="KW-0862">Zinc</keyword>
<dbReference type="RefSeq" id="WP_153345516.1">
    <property type="nucleotide sequence ID" value="NZ_WIVE01000054.1"/>
</dbReference>
<gene>
    <name evidence="6" type="ORF">GHC57_14555</name>
</gene>
<evidence type="ECO:0000256" key="3">
    <source>
        <dbReference type="ARBA" id="ARBA00022833"/>
    </source>
</evidence>
<dbReference type="PANTHER" id="PTHR33337">
    <property type="entry name" value="GFA DOMAIN-CONTAINING PROTEIN"/>
    <property type="match status" value="1"/>
</dbReference>
<organism evidence="6 7">
    <name type="scientific">Roseospira navarrensis</name>
    <dbReference type="NCBI Taxonomy" id="140058"/>
    <lineage>
        <taxon>Bacteria</taxon>
        <taxon>Pseudomonadati</taxon>
        <taxon>Pseudomonadota</taxon>
        <taxon>Alphaproteobacteria</taxon>
        <taxon>Rhodospirillales</taxon>
        <taxon>Rhodospirillaceae</taxon>
        <taxon>Roseospira</taxon>
    </lineage>
</organism>
<dbReference type="SUPFAM" id="SSF51316">
    <property type="entry name" value="Mss4-like"/>
    <property type="match status" value="1"/>
</dbReference>
<dbReference type="InterPro" id="IPR006913">
    <property type="entry name" value="CENP-V/GFA"/>
</dbReference>
<keyword evidence="4" id="KW-0456">Lyase</keyword>
<dbReference type="GO" id="GO:0046872">
    <property type="term" value="F:metal ion binding"/>
    <property type="evidence" value="ECO:0007669"/>
    <property type="project" value="UniProtKB-KW"/>
</dbReference>
<dbReference type="InterPro" id="IPR011057">
    <property type="entry name" value="Mss4-like_sf"/>
</dbReference>
<dbReference type="Pfam" id="PF04828">
    <property type="entry name" value="GFA"/>
    <property type="match status" value="1"/>
</dbReference>
<dbReference type="OrthoDB" id="9807246at2"/>
<dbReference type="GO" id="GO:0016846">
    <property type="term" value="F:carbon-sulfur lyase activity"/>
    <property type="evidence" value="ECO:0007669"/>
    <property type="project" value="InterPro"/>
</dbReference>